<dbReference type="EMBL" id="JBEUWX010000002">
    <property type="protein sequence ID" value="MFA9950274.1"/>
    <property type="molecule type" value="Genomic_DNA"/>
</dbReference>
<reference evidence="2" key="1">
    <citation type="submission" date="2024-06" db="EMBL/GenBank/DDBJ databases">
        <title>Radixoralia hellwigii gen. nov., sp nov., isolated from a root canal in the human oral cavity.</title>
        <authorList>
            <person name="Bartsch S."/>
            <person name="Wittmer A."/>
            <person name="Schulz A.-K."/>
            <person name="Neumann-Schaal M."/>
            <person name="Wolf J."/>
            <person name="Gronow S."/>
            <person name="Tennert C."/>
            <person name="Haecker G."/>
            <person name="Cieplik F."/>
            <person name="Al-Ahmad A."/>
        </authorList>
    </citation>
    <scope>NUCLEOTIDE SEQUENCE [LARGE SCALE GENOMIC DNA]</scope>
    <source>
        <strain evidence="2">Wk13</strain>
    </source>
</reference>
<evidence type="ECO:0000313" key="1">
    <source>
        <dbReference type="EMBL" id="MFA9950274.1"/>
    </source>
</evidence>
<evidence type="ECO:0000313" key="2">
    <source>
        <dbReference type="Proteomes" id="UP001574673"/>
    </source>
</evidence>
<proteinExistence type="predicted"/>
<sequence>MDLQPAKAQRNIPSWPYRLARVHVAKAGCRSHDTMAETYRLILRLFLRPLRLNARYPRFFTFC</sequence>
<organism evidence="1 2">
    <name type="scientific">Dentiradicibacter hellwigii</name>
    <dbReference type="NCBI Taxonomy" id="3149053"/>
    <lineage>
        <taxon>Bacteria</taxon>
        <taxon>Pseudomonadati</taxon>
        <taxon>Pseudomonadota</taxon>
        <taxon>Betaproteobacteria</taxon>
        <taxon>Rhodocyclales</taxon>
        <taxon>Rhodocyclaceae</taxon>
        <taxon>Dentiradicibacter</taxon>
    </lineage>
</organism>
<dbReference type="RefSeq" id="WP_418891341.1">
    <property type="nucleotide sequence ID" value="NZ_JBEUWX010000002.1"/>
</dbReference>
<protein>
    <recommendedName>
        <fullName evidence="3">Transposase</fullName>
    </recommendedName>
</protein>
<evidence type="ECO:0008006" key="3">
    <source>
        <dbReference type="Google" id="ProtNLM"/>
    </source>
</evidence>
<keyword evidence="2" id="KW-1185">Reference proteome</keyword>
<name>A0ABV4UFT3_9RHOO</name>
<comment type="caution">
    <text evidence="1">The sequence shown here is derived from an EMBL/GenBank/DDBJ whole genome shotgun (WGS) entry which is preliminary data.</text>
</comment>
<dbReference type="Proteomes" id="UP001574673">
    <property type="component" value="Unassembled WGS sequence"/>
</dbReference>
<gene>
    <name evidence="1" type="ORF">ABCS64_08070</name>
</gene>
<accession>A0ABV4UFT3</accession>